<protein>
    <submittedName>
        <fullName evidence="1">PIR Superfamily Protein</fullName>
    </submittedName>
</protein>
<dbReference type="Pfam" id="PF05795">
    <property type="entry name" value="Plasmodium_Vir"/>
    <property type="match status" value="2"/>
</dbReference>
<accession>A0A1A8WN58</accession>
<dbReference type="AlphaFoldDB" id="A0A1A8WN58"/>
<dbReference type="EMBL" id="FLQU01001596">
    <property type="protein sequence ID" value="SBS93679.1"/>
    <property type="molecule type" value="Genomic_DNA"/>
</dbReference>
<reference evidence="2" key="1">
    <citation type="submission" date="2016-05" db="EMBL/GenBank/DDBJ databases">
        <authorList>
            <person name="Naeem Raeece"/>
        </authorList>
    </citation>
    <scope>NUCLEOTIDE SEQUENCE [LARGE SCALE GENOMIC DNA]</scope>
</reference>
<proteinExistence type="predicted"/>
<dbReference type="Proteomes" id="UP000078560">
    <property type="component" value="Unassembled WGS sequence"/>
</dbReference>
<name>A0A1A8WN58_PLAOA</name>
<evidence type="ECO:0000313" key="1">
    <source>
        <dbReference type="EMBL" id="SBS93679.1"/>
    </source>
</evidence>
<sequence>MAGGHPPRGFAYLLGQNPKELFSEIFYQNREIDIFELYKYSQHCKKKIFPKQNTRMKTLCEKVLRYLEKSSVWQKNKSEYDECILLNYWIYDTLDRHFDHNTEDMNHAFGTLQLIWGHLVDNRKYRAFYKKCEPLFNEILNHNDWEKRKELYDYYVDYKTLYGMATGYMPKCKEYYKRIENSILLYEYFEKECSRDEYSCPDFYKKSKNYNPKSWLTNLPCHKEMVAAKAAMASEQTLAQHQETRALGSDFSEHGSGSDTEIKQEDSDIGTKVGKSILGIAPIALIASSLYKFTPLGPWIRKLAGSNHNIIGNGAGDNEFLNHTKEPRNMFFDNGENYISYQPI</sequence>
<gene>
    <name evidence="1" type="ORF">POVCU2_0082940</name>
</gene>
<dbReference type="InterPro" id="IPR008780">
    <property type="entry name" value="Plasmodium_Vir"/>
</dbReference>
<dbReference type="VEuPathDB" id="PlasmoDB:PocGH01_00168500"/>
<organism evidence="1 2">
    <name type="scientific">Plasmodium ovale curtisi</name>
    <dbReference type="NCBI Taxonomy" id="864141"/>
    <lineage>
        <taxon>Eukaryota</taxon>
        <taxon>Sar</taxon>
        <taxon>Alveolata</taxon>
        <taxon>Apicomplexa</taxon>
        <taxon>Aconoidasida</taxon>
        <taxon>Haemosporida</taxon>
        <taxon>Plasmodiidae</taxon>
        <taxon>Plasmodium</taxon>
        <taxon>Plasmodium (Plasmodium)</taxon>
    </lineage>
</organism>
<evidence type="ECO:0000313" key="2">
    <source>
        <dbReference type="Proteomes" id="UP000078560"/>
    </source>
</evidence>